<keyword evidence="3" id="KW-1185">Reference proteome</keyword>
<evidence type="ECO:0000313" key="3">
    <source>
        <dbReference type="Proteomes" id="UP001642409"/>
    </source>
</evidence>
<protein>
    <submittedName>
        <fullName evidence="2">Hypothetical_protein</fullName>
    </submittedName>
</protein>
<organism evidence="1">
    <name type="scientific">Hexamita inflata</name>
    <dbReference type="NCBI Taxonomy" id="28002"/>
    <lineage>
        <taxon>Eukaryota</taxon>
        <taxon>Metamonada</taxon>
        <taxon>Diplomonadida</taxon>
        <taxon>Hexamitidae</taxon>
        <taxon>Hexamitinae</taxon>
        <taxon>Hexamita</taxon>
    </lineage>
</organism>
<accession>A0AA86UWL9</accession>
<proteinExistence type="predicted"/>
<dbReference type="EMBL" id="CATOUU010001084">
    <property type="protein sequence ID" value="CAI9970884.1"/>
    <property type="molecule type" value="Genomic_DNA"/>
</dbReference>
<evidence type="ECO:0000313" key="1">
    <source>
        <dbReference type="EMBL" id="CAI9970884.1"/>
    </source>
</evidence>
<reference evidence="1" key="1">
    <citation type="submission" date="2023-06" db="EMBL/GenBank/DDBJ databases">
        <authorList>
            <person name="Kurt Z."/>
        </authorList>
    </citation>
    <scope>NUCLEOTIDE SEQUENCE</scope>
</reference>
<dbReference type="Proteomes" id="UP001642409">
    <property type="component" value="Unassembled WGS sequence"/>
</dbReference>
<name>A0AA86UWL9_9EUKA</name>
<reference evidence="2 3" key="2">
    <citation type="submission" date="2024-07" db="EMBL/GenBank/DDBJ databases">
        <authorList>
            <person name="Akdeniz Z."/>
        </authorList>
    </citation>
    <scope>NUCLEOTIDE SEQUENCE [LARGE SCALE GENOMIC DNA]</scope>
</reference>
<comment type="caution">
    <text evidence="1">The sequence shown here is derived from an EMBL/GenBank/DDBJ whole genome shotgun (WGS) entry which is preliminary data.</text>
</comment>
<dbReference type="EMBL" id="CAXDID020000127">
    <property type="protein sequence ID" value="CAL6034018.1"/>
    <property type="molecule type" value="Genomic_DNA"/>
</dbReference>
<gene>
    <name evidence="2" type="ORF">HINF_LOCUS35248</name>
    <name evidence="1" type="ORF">HINF_LOCUS58529</name>
</gene>
<evidence type="ECO:0000313" key="2">
    <source>
        <dbReference type="EMBL" id="CAL6034018.1"/>
    </source>
</evidence>
<dbReference type="AlphaFoldDB" id="A0AA86UWL9"/>
<sequence length="192" mass="22643">MLSSELFERVQLRGYPKFYYYNYTTFYIQYNNRPLEPKFADCINWQICVRFIELYIVTVQTSKRVAKLEFQLQLQTCVGCRLCWNITPARKIFVNKILYDMWTDTSFLEMKALASQNTRQSRAKLKTPEAIQVHFENQISRHEQIETLISPTMFLLNGYHEFSRREVFQRNRIGAGHTSGSQGVIFPSAQVA</sequence>